<sequence>SAMSARSSASSSSFWTFLLTVQILTEFSYPGLKFLELLLATLHCQVLCLIQAMLQILNSNLKVLLHPLQVSVSLHLLLDSQGIIPAPDFRIQGALHGVSHPLAVPLDLLHLFIFLCQLPVHLTFNLVELQLDTQDLGLFMFQSSLIIKNNKINLCPQTFHNTFPIFFFFQVEEDIYLSLFKSCLDLRLLCLHLLLGLLQLMDALTSLTDLFSQI</sequence>
<dbReference type="AlphaFoldDB" id="A0A671VR35"/>
<organism evidence="1 2">
    <name type="scientific">Sparus aurata</name>
    <name type="common">Gilthead sea bream</name>
    <dbReference type="NCBI Taxonomy" id="8175"/>
    <lineage>
        <taxon>Eukaryota</taxon>
        <taxon>Metazoa</taxon>
        <taxon>Chordata</taxon>
        <taxon>Craniata</taxon>
        <taxon>Vertebrata</taxon>
        <taxon>Euteleostomi</taxon>
        <taxon>Actinopterygii</taxon>
        <taxon>Neopterygii</taxon>
        <taxon>Teleostei</taxon>
        <taxon>Neoteleostei</taxon>
        <taxon>Acanthomorphata</taxon>
        <taxon>Eupercaria</taxon>
        <taxon>Spariformes</taxon>
        <taxon>Sparidae</taxon>
        <taxon>Sparus</taxon>
    </lineage>
</organism>
<keyword evidence="2" id="KW-1185">Reference proteome</keyword>
<proteinExistence type="predicted"/>
<dbReference type="Proteomes" id="UP000472265">
    <property type="component" value="Chromosome 8"/>
</dbReference>
<name>A0A671VR35_SPAAU</name>
<reference evidence="1" key="3">
    <citation type="submission" date="2025-09" db="UniProtKB">
        <authorList>
            <consortium name="Ensembl"/>
        </authorList>
    </citation>
    <scope>IDENTIFICATION</scope>
</reference>
<evidence type="ECO:0000313" key="1">
    <source>
        <dbReference type="Ensembl" id="ENSSAUP00010028679.1"/>
    </source>
</evidence>
<dbReference type="Ensembl" id="ENSSAUT00010030232.1">
    <property type="protein sequence ID" value="ENSSAUP00010028679.1"/>
    <property type="gene ID" value="ENSSAUG00010012344.1"/>
</dbReference>
<evidence type="ECO:0000313" key="2">
    <source>
        <dbReference type="Proteomes" id="UP000472265"/>
    </source>
</evidence>
<dbReference type="OMA" id="HNTFPIF"/>
<reference evidence="1" key="2">
    <citation type="submission" date="2025-08" db="UniProtKB">
        <authorList>
            <consortium name="Ensembl"/>
        </authorList>
    </citation>
    <scope>IDENTIFICATION</scope>
</reference>
<dbReference type="GeneTree" id="ENSGT01010000222686"/>
<reference evidence="1" key="1">
    <citation type="submission" date="2021-04" db="EMBL/GenBank/DDBJ databases">
        <authorList>
            <consortium name="Wellcome Sanger Institute Data Sharing"/>
        </authorList>
    </citation>
    <scope>NUCLEOTIDE SEQUENCE [LARGE SCALE GENOMIC DNA]</scope>
</reference>
<dbReference type="InParanoid" id="A0A671VR35"/>
<accession>A0A671VR35</accession>
<protein>
    <submittedName>
        <fullName evidence="1">Uncharacterized protein</fullName>
    </submittedName>
</protein>